<accession>A0A285T420</accession>
<evidence type="ECO:0000313" key="3">
    <source>
        <dbReference type="Proteomes" id="UP000219331"/>
    </source>
</evidence>
<protein>
    <submittedName>
        <fullName evidence="2">Uncharacterized protein</fullName>
    </submittedName>
</protein>
<proteinExistence type="predicted"/>
<evidence type="ECO:0000313" key="2">
    <source>
        <dbReference type="EMBL" id="SOC15885.1"/>
    </source>
</evidence>
<feature type="transmembrane region" description="Helical" evidence="1">
    <location>
        <begin position="31"/>
        <end position="52"/>
    </location>
</feature>
<dbReference type="EMBL" id="OBML01000008">
    <property type="protein sequence ID" value="SOC15885.1"/>
    <property type="molecule type" value="Genomic_DNA"/>
</dbReference>
<organism evidence="2 3">
    <name type="scientific">Stappia indica</name>
    <dbReference type="NCBI Taxonomy" id="538381"/>
    <lineage>
        <taxon>Bacteria</taxon>
        <taxon>Pseudomonadati</taxon>
        <taxon>Pseudomonadota</taxon>
        <taxon>Alphaproteobacteria</taxon>
        <taxon>Hyphomicrobiales</taxon>
        <taxon>Stappiaceae</taxon>
        <taxon>Stappia</taxon>
    </lineage>
</organism>
<keyword evidence="3" id="KW-1185">Reference proteome</keyword>
<keyword evidence="1" id="KW-1133">Transmembrane helix</keyword>
<feature type="transmembrane region" description="Helical" evidence="1">
    <location>
        <begin position="6"/>
        <end position="24"/>
    </location>
</feature>
<gene>
    <name evidence="2" type="ORF">SAMN05421512_108186</name>
</gene>
<keyword evidence="1" id="KW-0812">Transmembrane</keyword>
<reference evidence="2 3" key="1">
    <citation type="submission" date="2017-08" db="EMBL/GenBank/DDBJ databases">
        <authorList>
            <person name="de Groot N.N."/>
        </authorList>
    </citation>
    <scope>NUCLEOTIDE SEQUENCE [LARGE SCALE GENOMIC DNA]</scope>
    <source>
        <strain evidence="2 3">USBA 352</strain>
    </source>
</reference>
<dbReference type="AlphaFoldDB" id="A0A285T420"/>
<evidence type="ECO:0000256" key="1">
    <source>
        <dbReference type="SAM" id="Phobius"/>
    </source>
</evidence>
<dbReference type="OrthoDB" id="9134123at2"/>
<dbReference type="Proteomes" id="UP000219331">
    <property type="component" value="Unassembled WGS sequence"/>
</dbReference>
<dbReference type="STRING" id="538381.GCA_001696535_03032"/>
<name>A0A285T420_9HYPH</name>
<sequence>MTIFVNPWILFIWVIASWIIGMLGRDTRFGFVGNFLVAFLFSPVVGIIVLLASDRWTGLGGRRRDPRHRSGRV</sequence>
<keyword evidence="1" id="KW-0472">Membrane</keyword>
<dbReference type="RefSeq" id="WP_067221792.1">
    <property type="nucleotide sequence ID" value="NZ_JAJGNR010000006.1"/>
</dbReference>